<dbReference type="SUPFAM" id="SSF52096">
    <property type="entry name" value="ClpP/crotonase"/>
    <property type="match status" value="1"/>
</dbReference>
<dbReference type="InterPro" id="IPR029045">
    <property type="entry name" value="ClpP/crotonase-like_dom_sf"/>
</dbReference>
<evidence type="ECO:0000313" key="1">
    <source>
        <dbReference type="EMBL" id="GAH10063.1"/>
    </source>
</evidence>
<dbReference type="PANTHER" id="PTHR11941:SF54">
    <property type="entry name" value="ENOYL-COA HYDRATASE, MITOCHONDRIAL"/>
    <property type="match status" value="1"/>
</dbReference>
<accession>X1EN45</accession>
<proteinExistence type="predicted"/>
<dbReference type="AlphaFoldDB" id="X1EN45"/>
<name>X1EN45_9ZZZZ</name>
<dbReference type="GO" id="GO:0006635">
    <property type="term" value="P:fatty acid beta-oxidation"/>
    <property type="evidence" value="ECO:0007669"/>
    <property type="project" value="TreeGrafter"/>
</dbReference>
<dbReference type="EMBL" id="BART01032355">
    <property type="protein sequence ID" value="GAH10063.1"/>
    <property type="molecule type" value="Genomic_DNA"/>
</dbReference>
<sequence>MGYRWVIGGGFEHTLVCDYKIAAEDTRIMLPEVGVGLFFSNASTKLLPRIIGESRAKELMIMGKELSAEEAHRIGLVNQVCPTPSLSRILKKTANIIQN</sequence>
<reference evidence="1" key="1">
    <citation type="journal article" date="2014" name="Front. Microbiol.">
        <title>High frequency of phylogenetically diverse reductive dehalogenase-homologous genes in deep subseafloor sedimentary metagenomes.</title>
        <authorList>
            <person name="Kawai M."/>
            <person name="Futagami T."/>
            <person name="Toyoda A."/>
            <person name="Takaki Y."/>
            <person name="Nishi S."/>
            <person name="Hori S."/>
            <person name="Arai W."/>
            <person name="Tsubouchi T."/>
            <person name="Morono Y."/>
            <person name="Uchiyama I."/>
            <person name="Ito T."/>
            <person name="Fujiyama A."/>
            <person name="Inagaki F."/>
            <person name="Takami H."/>
        </authorList>
    </citation>
    <scope>NUCLEOTIDE SEQUENCE</scope>
    <source>
        <strain evidence="1">Expedition CK06-06</strain>
    </source>
</reference>
<dbReference type="InterPro" id="IPR001753">
    <property type="entry name" value="Enoyl-CoA_hydra/iso"/>
</dbReference>
<dbReference type="Pfam" id="PF00378">
    <property type="entry name" value="ECH_1"/>
    <property type="match status" value="1"/>
</dbReference>
<gene>
    <name evidence="1" type="ORF">S01H4_55941</name>
</gene>
<dbReference type="GO" id="GO:0003824">
    <property type="term" value="F:catalytic activity"/>
    <property type="evidence" value="ECO:0007669"/>
    <property type="project" value="UniProtKB-ARBA"/>
</dbReference>
<dbReference type="CDD" id="cd06558">
    <property type="entry name" value="crotonase-like"/>
    <property type="match status" value="1"/>
</dbReference>
<organism evidence="1">
    <name type="scientific">marine sediment metagenome</name>
    <dbReference type="NCBI Taxonomy" id="412755"/>
    <lineage>
        <taxon>unclassified sequences</taxon>
        <taxon>metagenomes</taxon>
        <taxon>ecological metagenomes</taxon>
    </lineage>
</organism>
<dbReference type="PANTHER" id="PTHR11941">
    <property type="entry name" value="ENOYL-COA HYDRATASE-RELATED"/>
    <property type="match status" value="1"/>
</dbReference>
<evidence type="ECO:0008006" key="2">
    <source>
        <dbReference type="Google" id="ProtNLM"/>
    </source>
</evidence>
<comment type="caution">
    <text evidence="1">The sequence shown here is derived from an EMBL/GenBank/DDBJ whole genome shotgun (WGS) entry which is preliminary data.</text>
</comment>
<protein>
    <recommendedName>
        <fullName evidence="2">Enoyl-CoA hydratase/isomerase family protein</fullName>
    </recommendedName>
</protein>
<dbReference type="Gene3D" id="3.90.226.10">
    <property type="entry name" value="2-enoyl-CoA Hydratase, Chain A, domain 1"/>
    <property type="match status" value="1"/>
</dbReference>